<evidence type="ECO:0000313" key="2">
    <source>
        <dbReference type="Proteomes" id="UP000192491"/>
    </source>
</evidence>
<accession>A0A1Y1QEH3</accession>
<dbReference type="Proteomes" id="UP000192491">
    <property type="component" value="Unassembled WGS sequence"/>
</dbReference>
<dbReference type="EMBL" id="MTEJ01000389">
    <property type="protein sequence ID" value="OQX03656.1"/>
    <property type="molecule type" value="Genomic_DNA"/>
</dbReference>
<gene>
    <name evidence="1" type="ORF">BWK73_38805</name>
</gene>
<comment type="caution">
    <text evidence="1">The sequence shown here is derived from an EMBL/GenBank/DDBJ whole genome shotgun (WGS) entry which is preliminary data.</text>
</comment>
<dbReference type="InterPro" id="IPR009061">
    <property type="entry name" value="DNA-bd_dom_put_sf"/>
</dbReference>
<dbReference type="SUPFAM" id="SSF46955">
    <property type="entry name" value="Putative DNA-binding domain"/>
    <property type="match status" value="1"/>
</dbReference>
<name>A0A1Y1QEH3_9GAMM</name>
<reference evidence="1 2" key="1">
    <citation type="submission" date="2017-01" db="EMBL/GenBank/DDBJ databases">
        <title>Novel large sulfur bacteria in the metagenomes of groundwater-fed chemosynthetic microbial mats in the Lake Huron basin.</title>
        <authorList>
            <person name="Sharrar A.M."/>
            <person name="Flood B.E."/>
            <person name="Bailey J.V."/>
            <person name="Jones D.S."/>
            <person name="Biddanda B."/>
            <person name="Ruberg S.A."/>
            <person name="Marcus D.N."/>
            <person name="Dick G.J."/>
        </authorList>
    </citation>
    <scope>NUCLEOTIDE SEQUENCE [LARGE SCALE GENOMIC DNA]</scope>
    <source>
        <strain evidence="1">A8</strain>
    </source>
</reference>
<protein>
    <submittedName>
        <fullName evidence="1">Uncharacterized protein</fullName>
    </submittedName>
</protein>
<organism evidence="1 2">
    <name type="scientific">Thiothrix lacustris</name>
    <dbReference type="NCBI Taxonomy" id="525917"/>
    <lineage>
        <taxon>Bacteria</taxon>
        <taxon>Pseudomonadati</taxon>
        <taxon>Pseudomonadota</taxon>
        <taxon>Gammaproteobacteria</taxon>
        <taxon>Thiotrichales</taxon>
        <taxon>Thiotrichaceae</taxon>
        <taxon>Thiothrix</taxon>
    </lineage>
</organism>
<evidence type="ECO:0000313" key="1">
    <source>
        <dbReference type="EMBL" id="OQX03656.1"/>
    </source>
</evidence>
<proteinExistence type="predicted"/>
<dbReference type="AlphaFoldDB" id="A0A1Y1QEH3"/>
<sequence length="96" mass="10209">MTNSQKTTVPANWDTVNCKLNVNDVAAITRGSVASVWRWAKLGTIPQPRKIGGSTRWDSLELKAALDAAEGISDDTRTRASKIAKGVKVGKASKAA</sequence>